<dbReference type="AlphaFoldDB" id="A0A409WEJ6"/>
<organism evidence="3 4">
    <name type="scientific">Panaeolus cyanescens</name>
    <dbReference type="NCBI Taxonomy" id="181874"/>
    <lineage>
        <taxon>Eukaryota</taxon>
        <taxon>Fungi</taxon>
        <taxon>Dikarya</taxon>
        <taxon>Basidiomycota</taxon>
        <taxon>Agaricomycotina</taxon>
        <taxon>Agaricomycetes</taxon>
        <taxon>Agaricomycetidae</taxon>
        <taxon>Agaricales</taxon>
        <taxon>Agaricineae</taxon>
        <taxon>Galeropsidaceae</taxon>
        <taxon>Panaeolus</taxon>
    </lineage>
</organism>
<evidence type="ECO:0000256" key="1">
    <source>
        <dbReference type="SAM" id="MobiDB-lite"/>
    </source>
</evidence>
<feature type="transmembrane region" description="Helical" evidence="2">
    <location>
        <begin position="256"/>
        <end position="280"/>
    </location>
</feature>
<dbReference type="EMBL" id="NHTK01005517">
    <property type="protein sequence ID" value="PPQ76916.1"/>
    <property type="molecule type" value="Genomic_DNA"/>
</dbReference>
<evidence type="ECO:0000313" key="3">
    <source>
        <dbReference type="EMBL" id="PPQ76916.1"/>
    </source>
</evidence>
<keyword evidence="2" id="KW-0472">Membrane</keyword>
<evidence type="ECO:0000256" key="2">
    <source>
        <dbReference type="SAM" id="Phobius"/>
    </source>
</evidence>
<feature type="region of interest" description="Disordered" evidence="1">
    <location>
        <begin position="330"/>
        <end position="351"/>
    </location>
</feature>
<keyword evidence="2" id="KW-0812">Transmembrane</keyword>
<name>A0A409WEJ6_9AGAR</name>
<evidence type="ECO:0000313" key="4">
    <source>
        <dbReference type="Proteomes" id="UP000284842"/>
    </source>
</evidence>
<keyword evidence="2" id="KW-1133">Transmembrane helix</keyword>
<sequence length="399" mass="43367">GEAVLDLLSPGGHIIDERRQPYRFLFTTPHPSTMSSGQLQNRTFDDRDSHLIYQGHWNLQGTWDAPGIGHGTISSTSYETQPANVTFTFPEPAVAFFFYGLQTEMGGMYGICVDCDPNNPNWESIDAFNPDAFGQSPPLSCSAQDHHSKRTGYKNQLRAEWLIYTRRRPLRYPDRKAGCHYPMISPTSNSVLEPTTAANATSTSASLNMITVSGHGSTQTPASTTTTAASKTTTLVTIESSDISSPTTTSSSRNKIAIGPIVGGLLGGLASLCLLIYLVYRRYKRTERSKSERAQTTVHHYCGTQNAPPAISMPAPIIANSNSTKAAEMRGTAASPAPTRQLPTSTSHGGRQMQAMVRRERDGGPLQFVNEEDSEDGNGLSGVVPVTVLPPAYREVFRH</sequence>
<reference evidence="3 4" key="1">
    <citation type="journal article" date="2018" name="Evol. Lett.">
        <title>Horizontal gene cluster transfer increased hallucinogenic mushroom diversity.</title>
        <authorList>
            <person name="Reynolds H.T."/>
            <person name="Vijayakumar V."/>
            <person name="Gluck-Thaler E."/>
            <person name="Korotkin H.B."/>
            <person name="Matheny P.B."/>
            <person name="Slot J.C."/>
        </authorList>
    </citation>
    <scope>NUCLEOTIDE SEQUENCE [LARGE SCALE GENOMIC DNA]</scope>
    <source>
        <strain evidence="3 4">2629</strain>
    </source>
</reference>
<protein>
    <submittedName>
        <fullName evidence="3">Uncharacterized protein</fullName>
    </submittedName>
</protein>
<feature type="non-terminal residue" evidence="3">
    <location>
        <position position="1"/>
    </location>
</feature>
<dbReference type="STRING" id="181874.A0A409WEJ6"/>
<dbReference type="InParanoid" id="A0A409WEJ6"/>
<comment type="caution">
    <text evidence="3">The sequence shown here is derived from an EMBL/GenBank/DDBJ whole genome shotgun (WGS) entry which is preliminary data.</text>
</comment>
<dbReference type="OrthoDB" id="3359616at2759"/>
<dbReference type="Proteomes" id="UP000284842">
    <property type="component" value="Unassembled WGS sequence"/>
</dbReference>
<keyword evidence="4" id="KW-1185">Reference proteome</keyword>
<gene>
    <name evidence="3" type="ORF">CVT24_008930</name>
</gene>
<accession>A0A409WEJ6</accession>
<proteinExistence type="predicted"/>